<dbReference type="InterPro" id="IPR003593">
    <property type="entry name" value="AAA+_ATPase"/>
</dbReference>
<comment type="caution">
    <text evidence="11">The sequence shown here is derived from an EMBL/GenBank/DDBJ whole genome shotgun (WGS) entry which is preliminary data.</text>
</comment>
<keyword evidence="9" id="KW-0472">Membrane</keyword>
<accession>K1LMB4</accession>
<dbReference type="InterPro" id="IPR003439">
    <property type="entry name" value="ABC_transporter-like_ATP-bd"/>
</dbReference>
<keyword evidence="7" id="KW-0067">ATP-binding</keyword>
<evidence type="ECO:0000259" key="10">
    <source>
        <dbReference type="PROSITE" id="PS50893"/>
    </source>
</evidence>
<dbReference type="PANTHER" id="PTHR43297">
    <property type="entry name" value="OLIGOPEPTIDE TRANSPORT ATP-BINDING PROTEIN APPD"/>
    <property type="match status" value="1"/>
</dbReference>
<evidence type="ECO:0000313" key="11">
    <source>
        <dbReference type="EMBL" id="EKB55751.1"/>
    </source>
</evidence>
<evidence type="ECO:0000256" key="5">
    <source>
        <dbReference type="ARBA" id="ARBA00022519"/>
    </source>
</evidence>
<organism evidence="11 12">
    <name type="scientific">Falseniella ignava CCUG 37419</name>
    <dbReference type="NCBI Taxonomy" id="883112"/>
    <lineage>
        <taxon>Bacteria</taxon>
        <taxon>Bacillati</taxon>
        <taxon>Bacillota</taxon>
        <taxon>Bacilli</taxon>
        <taxon>Lactobacillales</taxon>
        <taxon>Aerococcaceae</taxon>
        <taxon>Falseniella</taxon>
    </lineage>
</organism>
<proteinExistence type="inferred from homology"/>
<feature type="domain" description="ABC transporter" evidence="10">
    <location>
        <begin position="12"/>
        <end position="257"/>
    </location>
</feature>
<dbReference type="CDD" id="cd03257">
    <property type="entry name" value="ABC_NikE_OppD_transporters"/>
    <property type="match status" value="1"/>
</dbReference>
<dbReference type="GO" id="GO:0005886">
    <property type="term" value="C:plasma membrane"/>
    <property type="evidence" value="ECO:0007669"/>
    <property type="project" value="UniProtKB-SubCell"/>
</dbReference>
<dbReference type="InterPro" id="IPR027417">
    <property type="entry name" value="P-loop_NTPase"/>
</dbReference>
<evidence type="ECO:0000256" key="9">
    <source>
        <dbReference type="ARBA" id="ARBA00023136"/>
    </source>
</evidence>
<keyword evidence="8" id="KW-1278">Translocase</keyword>
<evidence type="ECO:0000313" key="12">
    <source>
        <dbReference type="Proteomes" id="UP000005147"/>
    </source>
</evidence>
<sequence>MNKQTTYRDPIVAFDNLTIHTNKKGLPNRELVHSISTSFAKNKITGVVGESGSGKSISMKSIMGMLPEGLESHFDQYRFDGDAVQSKNLLDLPISMIFQDSNVSLNPLRKVNYHLLEVIERFHHLTGDKAEQRMLEELRSVGIKDAERVAKQYPFELSGGMRQRVMICMALLKRPKLLIADEPTTALDVTIQKQILDLIVRKKQSEDLSVIFVTHDLGVVAEICDEVKVMYDGVIVEEGSLEDVFYRPAHRYTRELIKAIPRGVNGERLYTMERQILSESEKQGILVNVSDDNLETPHRVLKGVDETA</sequence>
<dbReference type="InterPro" id="IPR050388">
    <property type="entry name" value="ABC_Ni/Peptide_Import"/>
</dbReference>
<dbReference type="PANTHER" id="PTHR43297:SF14">
    <property type="entry name" value="ATPASE AAA-TYPE CORE DOMAIN-CONTAINING PROTEIN"/>
    <property type="match status" value="1"/>
</dbReference>
<dbReference type="PROSITE" id="PS00211">
    <property type="entry name" value="ABC_TRANSPORTER_1"/>
    <property type="match status" value="1"/>
</dbReference>
<comment type="subcellular location">
    <subcellularLocation>
        <location evidence="1">Cell membrane</location>
        <topology evidence="1">Peripheral membrane protein</topology>
    </subcellularLocation>
</comment>
<dbReference type="eggNOG" id="COG0444">
    <property type="taxonomic scope" value="Bacteria"/>
</dbReference>
<evidence type="ECO:0000256" key="8">
    <source>
        <dbReference type="ARBA" id="ARBA00022967"/>
    </source>
</evidence>
<dbReference type="Proteomes" id="UP000005147">
    <property type="component" value="Unassembled WGS sequence"/>
</dbReference>
<gene>
    <name evidence="11" type="ORF">HMPREF9707_00938</name>
</gene>
<reference evidence="11 12" key="1">
    <citation type="submission" date="2012-07" db="EMBL/GenBank/DDBJ databases">
        <title>The Genome Sequence of Facklamia ignava CCUG 37419.</title>
        <authorList>
            <consortium name="The Broad Institute Genome Sequencing Platform"/>
            <person name="Earl A."/>
            <person name="Ward D."/>
            <person name="Feldgarden M."/>
            <person name="Gevers D."/>
            <person name="Huys G."/>
            <person name="Walker B."/>
            <person name="Young S.K."/>
            <person name="Zeng Q."/>
            <person name="Gargeya S."/>
            <person name="Fitzgerald M."/>
            <person name="Haas B."/>
            <person name="Abouelleil A."/>
            <person name="Alvarado L."/>
            <person name="Arachchi H.M."/>
            <person name="Berlin A.M."/>
            <person name="Chapman S.B."/>
            <person name="Goldberg J."/>
            <person name="Griggs A."/>
            <person name="Gujja S."/>
            <person name="Hansen M."/>
            <person name="Howarth C."/>
            <person name="Imamovic A."/>
            <person name="Larimer J."/>
            <person name="McCowen C."/>
            <person name="Montmayeur A."/>
            <person name="Murphy C."/>
            <person name="Neiman D."/>
            <person name="Pearson M."/>
            <person name="Priest M."/>
            <person name="Roberts A."/>
            <person name="Saif S."/>
            <person name="Shea T."/>
            <person name="Sisk P."/>
            <person name="Sykes S."/>
            <person name="Wortman J."/>
            <person name="Nusbaum C."/>
            <person name="Birren B."/>
        </authorList>
    </citation>
    <scope>NUCLEOTIDE SEQUENCE [LARGE SCALE GENOMIC DNA]</scope>
    <source>
        <strain evidence="11 12">CCUG 37419</strain>
    </source>
</reference>
<evidence type="ECO:0000256" key="3">
    <source>
        <dbReference type="ARBA" id="ARBA00022448"/>
    </source>
</evidence>
<dbReference type="HOGENOM" id="CLU_000604_1_23_9"/>
<dbReference type="InterPro" id="IPR017871">
    <property type="entry name" value="ABC_transporter-like_CS"/>
</dbReference>
<keyword evidence="5" id="KW-0997">Cell inner membrane</keyword>
<dbReference type="PROSITE" id="PS50893">
    <property type="entry name" value="ABC_TRANSPORTER_2"/>
    <property type="match status" value="1"/>
</dbReference>
<dbReference type="GO" id="GO:0016887">
    <property type="term" value="F:ATP hydrolysis activity"/>
    <property type="evidence" value="ECO:0007669"/>
    <property type="project" value="InterPro"/>
</dbReference>
<dbReference type="SMART" id="SM00382">
    <property type="entry name" value="AAA"/>
    <property type="match status" value="1"/>
</dbReference>
<evidence type="ECO:0000256" key="1">
    <source>
        <dbReference type="ARBA" id="ARBA00004202"/>
    </source>
</evidence>
<dbReference type="EMBL" id="AGZE01000026">
    <property type="protein sequence ID" value="EKB55751.1"/>
    <property type="molecule type" value="Genomic_DNA"/>
</dbReference>
<name>K1LMB4_9LACT</name>
<dbReference type="AlphaFoldDB" id="K1LMB4"/>
<dbReference type="Pfam" id="PF00005">
    <property type="entry name" value="ABC_tran"/>
    <property type="match status" value="1"/>
</dbReference>
<keyword evidence="3" id="KW-0813">Transport</keyword>
<comment type="similarity">
    <text evidence="2">Belongs to the ABC transporter superfamily.</text>
</comment>
<keyword evidence="4" id="KW-1003">Cell membrane</keyword>
<evidence type="ECO:0000256" key="4">
    <source>
        <dbReference type="ARBA" id="ARBA00022475"/>
    </source>
</evidence>
<dbReference type="STRING" id="883112.HMPREF9707_00938"/>
<protein>
    <recommendedName>
        <fullName evidence="10">ABC transporter domain-containing protein</fullName>
    </recommendedName>
</protein>
<evidence type="ECO:0000256" key="7">
    <source>
        <dbReference type="ARBA" id="ARBA00022840"/>
    </source>
</evidence>
<evidence type="ECO:0000256" key="2">
    <source>
        <dbReference type="ARBA" id="ARBA00005417"/>
    </source>
</evidence>
<dbReference type="SUPFAM" id="SSF52540">
    <property type="entry name" value="P-loop containing nucleoside triphosphate hydrolases"/>
    <property type="match status" value="1"/>
</dbReference>
<dbReference type="RefSeq" id="WP_006701585.1">
    <property type="nucleotide sequence ID" value="NZ_JH932301.1"/>
</dbReference>
<keyword evidence="12" id="KW-1185">Reference proteome</keyword>
<evidence type="ECO:0000256" key="6">
    <source>
        <dbReference type="ARBA" id="ARBA00022741"/>
    </source>
</evidence>
<dbReference type="Gene3D" id="3.40.50.300">
    <property type="entry name" value="P-loop containing nucleotide triphosphate hydrolases"/>
    <property type="match status" value="1"/>
</dbReference>
<dbReference type="PATRIC" id="fig|883112.3.peg.935"/>
<dbReference type="GO" id="GO:0005524">
    <property type="term" value="F:ATP binding"/>
    <property type="evidence" value="ECO:0007669"/>
    <property type="project" value="UniProtKB-KW"/>
</dbReference>
<keyword evidence="6" id="KW-0547">Nucleotide-binding</keyword>